<evidence type="ECO:0000313" key="2">
    <source>
        <dbReference type="Proteomes" id="UP000238157"/>
    </source>
</evidence>
<evidence type="ECO:0000313" key="1">
    <source>
        <dbReference type="EMBL" id="PRY88379.1"/>
    </source>
</evidence>
<sequence length="413" mass="47186">MEMRKFKILMIAPSFPPYEFSEALVNAKLCLALMESGHTIHVISRPSEQFYTKDWSSVWEPLKAINFYVDETPVKPIQRYWELFQAVLYFKLPLEGVRWASKAVDLGLELHQKHNYDLVMSRMPSNIAHLVGAKIKASTALPWIANWNDPTENIRPGMNFQNRFQSYLINRFVKTSFRNADLNTFPSQLLWEHYNEKIIKTKTDKVKVIPHIGIHAEDFDVNQAPGKPISICHAGNMLSNVKALKVLKAFSKIKHEDRLAFQFHVFGVIDPEMPGQIESLGLKEEIFCHAPKDYFSMLKSLAGFDYLMILEAPYPKGILLLSKLSDYASIQRPIVAISPKVGVIADYLNEYGGGLILDNQDEHAIYEGLRKIISKEISIEGSKALKNVFSPKVVVKQHEESFYRCLGDNKKLV</sequence>
<organism evidence="1 2">
    <name type="scientific">Mongoliibacter ruber</name>
    <dbReference type="NCBI Taxonomy" id="1750599"/>
    <lineage>
        <taxon>Bacteria</taxon>
        <taxon>Pseudomonadati</taxon>
        <taxon>Bacteroidota</taxon>
        <taxon>Cytophagia</taxon>
        <taxon>Cytophagales</taxon>
        <taxon>Cyclobacteriaceae</taxon>
        <taxon>Mongoliibacter</taxon>
    </lineage>
</organism>
<reference evidence="1 2" key="1">
    <citation type="submission" date="2018-03" db="EMBL/GenBank/DDBJ databases">
        <title>Genomic Encyclopedia of Archaeal and Bacterial Type Strains, Phase II (KMG-II): from individual species to whole genera.</title>
        <authorList>
            <person name="Goeker M."/>
        </authorList>
    </citation>
    <scope>NUCLEOTIDE SEQUENCE [LARGE SCALE GENOMIC DNA]</scope>
    <source>
        <strain evidence="1 2">DSM 27929</strain>
    </source>
</reference>
<proteinExistence type="predicted"/>
<dbReference type="EMBL" id="PVTR01000004">
    <property type="protein sequence ID" value="PRY88379.1"/>
    <property type="molecule type" value="Genomic_DNA"/>
</dbReference>
<dbReference type="Gene3D" id="3.40.50.2000">
    <property type="entry name" value="Glycogen Phosphorylase B"/>
    <property type="match status" value="2"/>
</dbReference>
<protein>
    <recommendedName>
        <fullName evidence="3">Glycosyltransferase involved in cell wall biosynthesis</fullName>
    </recommendedName>
</protein>
<dbReference type="SUPFAM" id="SSF53756">
    <property type="entry name" value="UDP-Glycosyltransferase/glycogen phosphorylase"/>
    <property type="match status" value="1"/>
</dbReference>
<name>A0A2T0WNV7_9BACT</name>
<comment type="caution">
    <text evidence="1">The sequence shown here is derived from an EMBL/GenBank/DDBJ whole genome shotgun (WGS) entry which is preliminary data.</text>
</comment>
<dbReference type="Proteomes" id="UP000238157">
    <property type="component" value="Unassembled WGS sequence"/>
</dbReference>
<evidence type="ECO:0008006" key="3">
    <source>
        <dbReference type="Google" id="ProtNLM"/>
    </source>
</evidence>
<accession>A0A2T0WNV7</accession>
<keyword evidence="2" id="KW-1185">Reference proteome</keyword>
<gene>
    <name evidence="1" type="ORF">CLW00_10430</name>
</gene>
<dbReference type="AlphaFoldDB" id="A0A2T0WNV7"/>